<keyword evidence="3" id="KW-1185">Reference proteome</keyword>
<accession>A0ABW2TKM2</accession>
<comment type="caution">
    <text evidence="2">The sequence shown here is derived from an EMBL/GenBank/DDBJ whole genome shotgun (WGS) entry which is preliminary data.</text>
</comment>
<dbReference type="Proteomes" id="UP001596512">
    <property type="component" value="Unassembled WGS sequence"/>
</dbReference>
<evidence type="ECO:0000256" key="1">
    <source>
        <dbReference type="SAM" id="Phobius"/>
    </source>
</evidence>
<protein>
    <submittedName>
        <fullName evidence="2">Uncharacterized protein</fullName>
    </submittedName>
</protein>
<keyword evidence="1" id="KW-1133">Transmembrane helix</keyword>
<organism evidence="2 3">
    <name type="scientific">Actinokineospora soli</name>
    <dbReference type="NCBI Taxonomy" id="1048753"/>
    <lineage>
        <taxon>Bacteria</taxon>
        <taxon>Bacillati</taxon>
        <taxon>Actinomycetota</taxon>
        <taxon>Actinomycetes</taxon>
        <taxon>Pseudonocardiales</taxon>
        <taxon>Pseudonocardiaceae</taxon>
        <taxon>Actinokineospora</taxon>
    </lineage>
</organism>
<keyword evidence="1" id="KW-0812">Transmembrane</keyword>
<evidence type="ECO:0000313" key="2">
    <source>
        <dbReference type="EMBL" id="MFC7614295.1"/>
    </source>
</evidence>
<name>A0ABW2TKM2_9PSEU</name>
<gene>
    <name evidence="2" type="ORF">ACFQV2_12905</name>
</gene>
<dbReference type="EMBL" id="JBHTEY010000004">
    <property type="protein sequence ID" value="MFC7614295.1"/>
    <property type="molecule type" value="Genomic_DNA"/>
</dbReference>
<proteinExistence type="predicted"/>
<evidence type="ECO:0000313" key="3">
    <source>
        <dbReference type="Proteomes" id="UP001596512"/>
    </source>
</evidence>
<keyword evidence="1" id="KW-0472">Membrane</keyword>
<reference evidence="3" key="1">
    <citation type="journal article" date="2019" name="Int. J. Syst. Evol. Microbiol.">
        <title>The Global Catalogue of Microorganisms (GCM) 10K type strain sequencing project: providing services to taxonomists for standard genome sequencing and annotation.</title>
        <authorList>
            <consortium name="The Broad Institute Genomics Platform"/>
            <consortium name="The Broad Institute Genome Sequencing Center for Infectious Disease"/>
            <person name="Wu L."/>
            <person name="Ma J."/>
        </authorList>
    </citation>
    <scope>NUCLEOTIDE SEQUENCE [LARGE SCALE GENOMIC DNA]</scope>
    <source>
        <strain evidence="3">JCM 17695</strain>
    </source>
</reference>
<feature type="transmembrane region" description="Helical" evidence="1">
    <location>
        <begin position="34"/>
        <end position="54"/>
    </location>
</feature>
<sequence>MVFPGVSVLAIGGFVLSALNASLATGKPWYSVTAVIAVLLVDLVLTVLIVQSLWTAGKMG</sequence>